<evidence type="ECO:0000313" key="2">
    <source>
        <dbReference type="Proteomes" id="UP001311232"/>
    </source>
</evidence>
<gene>
    <name evidence="1" type="ORF">CRENBAI_024432</name>
</gene>
<proteinExistence type="predicted"/>
<dbReference type="AlphaFoldDB" id="A0AAV9QRE8"/>
<name>A0AAV9QRE8_9TELE</name>
<organism evidence="1 2">
    <name type="scientific">Crenichthys baileyi</name>
    <name type="common">White River springfish</name>
    <dbReference type="NCBI Taxonomy" id="28760"/>
    <lineage>
        <taxon>Eukaryota</taxon>
        <taxon>Metazoa</taxon>
        <taxon>Chordata</taxon>
        <taxon>Craniata</taxon>
        <taxon>Vertebrata</taxon>
        <taxon>Euteleostomi</taxon>
        <taxon>Actinopterygii</taxon>
        <taxon>Neopterygii</taxon>
        <taxon>Teleostei</taxon>
        <taxon>Neoteleostei</taxon>
        <taxon>Acanthomorphata</taxon>
        <taxon>Ovalentaria</taxon>
        <taxon>Atherinomorphae</taxon>
        <taxon>Cyprinodontiformes</taxon>
        <taxon>Goodeidae</taxon>
        <taxon>Crenichthys</taxon>
    </lineage>
</organism>
<accession>A0AAV9QRE8</accession>
<sequence>MQTPCRKTPGWELNPGPSCCKATVLTTVPQCSPGCDKGLPYITTCVQFWLNAASTSTRYSHVFMSRGRGTLTAAYFEILTCAHGVCDWTRKRAFKVENVFIFYLVLCFL</sequence>
<comment type="caution">
    <text evidence="1">The sequence shown here is derived from an EMBL/GenBank/DDBJ whole genome shotgun (WGS) entry which is preliminary data.</text>
</comment>
<evidence type="ECO:0000313" key="1">
    <source>
        <dbReference type="EMBL" id="KAK5599211.1"/>
    </source>
</evidence>
<dbReference type="Proteomes" id="UP001311232">
    <property type="component" value="Unassembled WGS sequence"/>
</dbReference>
<protein>
    <submittedName>
        <fullName evidence="1">Uncharacterized protein</fullName>
    </submittedName>
</protein>
<dbReference type="EMBL" id="JAHHUM010002956">
    <property type="protein sequence ID" value="KAK5599211.1"/>
    <property type="molecule type" value="Genomic_DNA"/>
</dbReference>
<reference evidence="1 2" key="1">
    <citation type="submission" date="2021-06" db="EMBL/GenBank/DDBJ databases">
        <authorList>
            <person name="Palmer J.M."/>
        </authorList>
    </citation>
    <scope>NUCLEOTIDE SEQUENCE [LARGE SCALE GENOMIC DNA]</scope>
    <source>
        <strain evidence="1 2">MEX-2019</strain>
        <tissue evidence="1">Muscle</tissue>
    </source>
</reference>
<keyword evidence="2" id="KW-1185">Reference proteome</keyword>